<sequence length="260" mass="30146">MSSTWLYIIIVALTCLLFYVMLKMYGYFNFVKAGFKLNWVQRQTYWKLGQSSVYTFVILLLFILYATGVLKVTYADKNGSMPLAFSAIGAAALVSYFAFLFYVVIIAFVIYVLIKNRNRIHISKEDYLNFDTESYQINIDKTYIKGKNNYTMFGDYITNSMMFKKYPKIFASKVIYYSLMFIYSSPVYDKVFESQVKIKDENNNDVNVDSSYTGSSPIAELFGDNKEYILYVLKTAYAKVNSIHNLDETIYLDAIEKACK</sequence>
<keyword evidence="1" id="KW-0812">Transmembrane</keyword>
<accession>A0ABY9HAR1</accession>
<protein>
    <submittedName>
        <fullName evidence="2">Uncharacterized protein</fullName>
    </submittedName>
</protein>
<reference evidence="2" key="1">
    <citation type="submission" date="2023-08" db="EMBL/GenBank/DDBJ databases">
        <title>Complete genome sequence of Mycoplasma seminis 2200.</title>
        <authorList>
            <person name="Spergser J."/>
        </authorList>
    </citation>
    <scope>NUCLEOTIDE SEQUENCE [LARGE SCALE GENOMIC DNA]</scope>
    <source>
        <strain evidence="2">2200</strain>
    </source>
</reference>
<evidence type="ECO:0000313" key="3">
    <source>
        <dbReference type="Proteomes" id="UP001237011"/>
    </source>
</evidence>
<proteinExistence type="predicted"/>
<feature type="transmembrane region" description="Helical" evidence="1">
    <location>
        <begin position="51"/>
        <end position="70"/>
    </location>
</feature>
<feature type="transmembrane region" description="Helical" evidence="1">
    <location>
        <begin position="90"/>
        <end position="114"/>
    </location>
</feature>
<keyword evidence="1" id="KW-0472">Membrane</keyword>
<keyword evidence="3" id="KW-1185">Reference proteome</keyword>
<name>A0ABY9HAR1_9MOLU</name>
<dbReference type="EMBL" id="CP132191">
    <property type="protein sequence ID" value="WLP85689.1"/>
    <property type="molecule type" value="Genomic_DNA"/>
</dbReference>
<evidence type="ECO:0000256" key="1">
    <source>
        <dbReference type="SAM" id="Phobius"/>
    </source>
</evidence>
<keyword evidence="1" id="KW-1133">Transmembrane helix</keyword>
<feature type="transmembrane region" description="Helical" evidence="1">
    <location>
        <begin position="170"/>
        <end position="188"/>
    </location>
</feature>
<gene>
    <name evidence="2" type="ORF">Q8852_00830</name>
</gene>
<evidence type="ECO:0000313" key="2">
    <source>
        <dbReference type="EMBL" id="WLP85689.1"/>
    </source>
</evidence>
<organism evidence="2 3">
    <name type="scientific">Mycoplasma seminis</name>
    <dbReference type="NCBI Taxonomy" id="512749"/>
    <lineage>
        <taxon>Bacteria</taxon>
        <taxon>Bacillati</taxon>
        <taxon>Mycoplasmatota</taxon>
        <taxon>Mollicutes</taxon>
        <taxon>Mycoplasmataceae</taxon>
        <taxon>Mycoplasma</taxon>
    </lineage>
</organism>
<dbReference type="Proteomes" id="UP001237011">
    <property type="component" value="Chromosome"/>
</dbReference>
<dbReference type="RefSeq" id="WP_305938118.1">
    <property type="nucleotide sequence ID" value="NZ_CP132191.1"/>
</dbReference>
<feature type="transmembrane region" description="Helical" evidence="1">
    <location>
        <begin position="6"/>
        <end position="30"/>
    </location>
</feature>